<keyword evidence="3" id="KW-1185">Reference proteome</keyword>
<dbReference type="InterPro" id="IPR045068">
    <property type="entry name" value="BACURD1-3"/>
</dbReference>
<organism evidence="2 3">
    <name type="scientific">Ditylenchus destructor</name>
    <dbReference type="NCBI Taxonomy" id="166010"/>
    <lineage>
        <taxon>Eukaryota</taxon>
        <taxon>Metazoa</taxon>
        <taxon>Ecdysozoa</taxon>
        <taxon>Nematoda</taxon>
        <taxon>Chromadorea</taxon>
        <taxon>Rhabditida</taxon>
        <taxon>Tylenchina</taxon>
        <taxon>Tylenchomorpha</taxon>
        <taxon>Sphaerularioidea</taxon>
        <taxon>Anguinidae</taxon>
        <taxon>Anguininae</taxon>
        <taxon>Ditylenchus</taxon>
    </lineage>
</organism>
<dbReference type="InterPro" id="IPR003131">
    <property type="entry name" value="T1-type_BTB"/>
</dbReference>
<comment type="caution">
    <text evidence="2">The sequence shown here is derived from an EMBL/GenBank/DDBJ whole genome shotgun (WGS) entry which is preliminary data.</text>
</comment>
<dbReference type="Gene3D" id="3.30.710.10">
    <property type="entry name" value="Potassium Channel Kv1.1, Chain A"/>
    <property type="match status" value="1"/>
</dbReference>
<dbReference type="EMBL" id="JAKKPZ010000138">
    <property type="protein sequence ID" value="KAI1700665.1"/>
    <property type="molecule type" value="Genomic_DNA"/>
</dbReference>
<dbReference type="Proteomes" id="UP001201812">
    <property type="component" value="Unassembled WGS sequence"/>
</dbReference>
<gene>
    <name evidence="2" type="ORF">DdX_16585</name>
</gene>
<dbReference type="Pfam" id="PF02214">
    <property type="entry name" value="BTB_2"/>
    <property type="match status" value="1"/>
</dbReference>
<feature type="domain" description="Potassium channel tetramerisation-type BTB" evidence="1">
    <location>
        <begin position="20"/>
        <end position="72"/>
    </location>
</feature>
<evidence type="ECO:0000259" key="1">
    <source>
        <dbReference type="Pfam" id="PF02214"/>
    </source>
</evidence>
<dbReference type="InterPro" id="IPR011333">
    <property type="entry name" value="SKP1/BTB/POZ_sf"/>
</dbReference>
<dbReference type="GO" id="GO:0051260">
    <property type="term" value="P:protein homooligomerization"/>
    <property type="evidence" value="ECO:0007669"/>
    <property type="project" value="InterPro"/>
</dbReference>
<dbReference type="PANTHER" id="PTHR11145">
    <property type="entry name" value="BTB/POZ DOMAIN-CONTAINING ADAPTER FOR CUL3-MEDIATED RHOA DEGRADATION PROTEIN FAMILY MEMBER"/>
    <property type="match status" value="1"/>
</dbReference>
<dbReference type="SUPFAM" id="SSF54695">
    <property type="entry name" value="POZ domain"/>
    <property type="match status" value="1"/>
</dbReference>
<accession>A0AAD4MQN5</accession>
<dbReference type="PANTHER" id="PTHR11145:SF8">
    <property type="entry name" value="RE57120P"/>
    <property type="match status" value="1"/>
</dbReference>
<sequence>MSGNNSAPNNDWVRLNVGGKDETGAFLIDRDPKHFRIILNYLRNGELLMERNEIRVKELLREADFYGLHALVDEISKAVPEPMKIGTNRTEMIIVSRLSGSEWQDHGEINYIGYLMISENRDDYEVLQALRQKIGIRRIKNQYI</sequence>
<dbReference type="AlphaFoldDB" id="A0AAD4MQN5"/>
<proteinExistence type="predicted"/>
<evidence type="ECO:0000313" key="2">
    <source>
        <dbReference type="EMBL" id="KAI1700665.1"/>
    </source>
</evidence>
<name>A0AAD4MQN5_9BILA</name>
<dbReference type="CDD" id="cd18316">
    <property type="entry name" value="BTB_POZ_KCTD-like"/>
    <property type="match status" value="1"/>
</dbReference>
<protein>
    <submittedName>
        <fullName evidence="2">BTB/POZ domain-containing protein</fullName>
    </submittedName>
</protein>
<evidence type="ECO:0000313" key="3">
    <source>
        <dbReference type="Proteomes" id="UP001201812"/>
    </source>
</evidence>
<reference evidence="2" key="1">
    <citation type="submission" date="2022-01" db="EMBL/GenBank/DDBJ databases">
        <title>Genome Sequence Resource for Two Populations of Ditylenchus destructor, the Migratory Endoparasitic Phytonematode.</title>
        <authorList>
            <person name="Zhang H."/>
            <person name="Lin R."/>
            <person name="Xie B."/>
        </authorList>
    </citation>
    <scope>NUCLEOTIDE SEQUENCE</scope>
    <source>
        <strain evidence="2">BazhouSP</strain>
    </source>
</reference>